<dbReference type="Proteomes" id="UP000271227">
    <property type="component" value="Unassembled WGS sequence"/>
</dbReference>
<organism evidence="2 3">
    <name type="scientific">Eilatimonas milleporae</name>
    <dbReference type="NCBI Taxonomy" id="911205"/>
    <lineage>
        <taxon>Bacteria</taxon>
        <taxon>Pseudomonadati</taxon>
        <taxon>Pseudomonadota</taxon>
        <taxon>Alphaproteobacteria</taxon>
        <taxon>Kordiimonadales</taxon>
        <taxon>Kordiimonadaceae</taxon>
        <taxon>Eilatimonas</taxon>
    </lineage>
</organism>
<dbReference type="EMBL" id="REFR01000001">
    <property type="protein sequence ID" value="RMB13041.1"/>
    <property type="molecule type" value="Genomic_DNA"/>
</dbReference>
<name>A0A3M0CUF9_9PROT</name>
<proteinExistence type="predicted"/>
<keyword evidence="1" id="KW-1133">Transmembrane helix</keyword>
<gene>
    <name evidence="2" type="ORF">BXY39_0034</name>
</gene>
<evidence type="ECO:0000313" key="2">
    <source>
        <dbReference type="EMBL" id="RMB13041.1"/>
    </source>
</evidence>
<reference evidence="2 3" key="1">
    <citation type="submission" date="2018-10" db="EMBL/GenBank/DDBJ databases">
        <title>Genomic Encyclopedia of Archaeal and Bacterial Type Strains, Phase II (KMG-II): from individual species to whole genera.</title>
        <authorList>
            <person name="Goeker M."/>
        </authorList>
    </citation>
    <scope>NUCLEOTIDE SEQUENCE [LARGE SCALE GENOMIC DNA]</scope>
    <source>
        <strain evidence="2 3">DSM 25217</strain>
    </source>
</reference>
<feature type="transmembrane region" description="Helical" evidence="1">
    <location>
        <begin position="29"/>
        <end position="47"/>
    </location>
</feature>
<evidence type="ECO:0000313" key="3">
    <source>
        <dbReference type="Proteomes" id="UP000271227"/>
    </source>
</evidence>
<keyword evidence="1" id="KW-0812">Transmembrane</keyword>
<sequence>MPHTLYTMDLMQLLLRASLWVRRRPSREFAYAALAVVGLVLFVLLVANTVGWPENWQVTKTPRVPIR</sequence>
<keyword evidence="1" id="KW-0472">Membrane</keyword>
<comment type="caution">
    <text evidence="2">The sequence shown here is derived from an EMBL/GenBank/DDBJ whole genome shotgun (WGS) entry which is preliminary data.</text>
</comment>
<evidence type="ECO:0000256" key="1">
    <source>
        <dbReference type="SAM" id="Phobius"/>
    </source>
</evidence>
<dbReference type="InParanoid" id="A0A3M0CUF9"/>
<protein>
    <submittedName>
        <fullName evidence="2">Uncharacterized protein</fullName>
    </submittedName>
</protein>
<keyword evidence="3" id="KW-1185">Reference proteome</keyword>
<accession>A0A3M0CUF9</accession>
<dbReference type="AlphaFoldDB" id="A0A3M0CUF9"/>